<reference evidence="2 3" key="1">
    <citation type="submission" date="2019-01" db="EMBL/GenBank/DDBJ databases">
        <title>Intercellular communication is required for trap formation in the nematode-trapping fungus Duddingtonia flagrans.</title>
        <authorList>
            <person name="Youssar L."/>
            <person name="Wernet V."/>
            <person name="Hensel N."/>
            <person name="Hildebrandt H.-G."/>
            <person name="Fischer R."/>
        </authorList>
    </citation>
    <scope>NUCLEOTIDE SEQUENCE [LARGE SCALE GENOMIC DNA]</scope>
    <source>
        <strain evidence="2 3">CBS H-5679</strain>
    </source>
</reference>
<evidence type="ECO:0000313" key="2">
    <source>
        <dbReference type="EMBL" id="RVD82596.1"/>
    </source>
</evidence>
<sequence length="371" mass="42453">MPPRLRPSSLPSTSNVIPIPQSFSSSPLLPYLLPSYHIYTTSSSSSSSSCRNFSTSEPSYRRARFEKTPGTRNGFIEWMSKFGGRYNVPSPTNNIPVYMVYQPTPLPKSAPESLLVKKREKGVSRKQAKMGAIDWDLARKRAEYAPFPSNPSFKVHPVISTEFREQIYLRMKADRSVKRISAELNCELERVAAVIRLKEIEKRWIEQNRPLCTEMQKCVHAMMPVTQYTPFPQHESITDLRIHPATNNQLFLAVPESLPFNRKDAAEALGILPADIRMPHSELIEVERMKQAGVEVQEMIKIETEREQREAEEAKAKRERREKRLGAAKVVETERFRFRLKPANAAAVGYRYGVPAEDRKRGINKIPTRVV</sequence>
<dbReference type="VEuPathDB" id="FungiDB:DFL_007018"/>
<name>A0A436ZV40_ARTFL</name>
<dbReference type="STRING" id="97331.A0A436ZV40"/>
<feature type="region of interest" description="Disordered" evidence="1">
    <location>
        <begin position="306"/>
        <end position="325"/>
    </location>
</feature>
<dbReference type="PANTHER" id="PTHR28158">
    <property type="entry name" value="37S RIBOSOMAL PROTEIN S35, MITOCHONDRIAL"/>
    <property type="match status" value="1"/>
</dbReference>
<dbReference type="PANTHER" id="PTHR28158:SF1">
    <property type="entry name" value="SMALL RIBOSOMAL SUBUNIT PROTEIN MS45"/>
    <property type="match status" value="1"/>
</dbReference>
<keyword evidence="3" id="KW-1185">Reference proteome</keyword>
<proteinExistence type="predicted"/>
<dbReference type="GO" id="GO:0005763">
    <property type="term" value="C:mitochondrial small ribosomal subunit"/>
    <property type="evidence" value="ECO:0007669"/>
    <property type="project" value="TreeGrafter"/>
</dbReference>
<dbReference type="Pfam" id="PF12298">
    <property type="entry name" value="Bot1p"/>
    <property type="match status" value="1"/>
</dbReference>
<dbReference type="EMBL" id="SAEB01000009">
    <property type="protein sequence ID" value="RVD82596.1"/>
    <property type="molecule type" value="Genomic_DNA"/>
</dbReference>
<feature type="compositionally biased region" description="Basic and acidic residues" evidence="1">
    <location>
        <begin position="306"/>
        <end position="316"/>
    </location>
</feature>
<dbReference type="GO" id="GO:0032543">
    <property type="term" value="P:mitochondrial translation"/>
    <property type="evidence" value="ECO:0007669"/>
    <property type="project" value="TreeGrafter"/>
</dbReference>
<dbReference type="InterPro" id="IPR021036">
    <property type="entry name" value="Ribosomal_mS45"/>
</dbReference>
<dbReference type="GO" id="GO:0003735">
    <property type="term" value="F:structural constituent of ribosome"/>
    <property type="evidence" value="ECO:0007669"/>
    <property type="project" value="TreeGrafter"/>
</dbReference>
<evidence type="ECO:0000313" key="3">
    <source>
        <dbReference type="Proteomes" id="UP000283090"/>
    </source>
</evidence>
<dbReference type="Proteomes" id="UP000283090">
    <property type="component" value="Unassembled WGS sequence"/>
</dbReference>
<accession>A0A436ZV40</accession>
<dbReference type="AlphaFoldDB" id="A0A436ZV40"/>
<organism evidence="2 3">
    <name type="scientific">Arthrobotrys flagrans</name>
    <name type="common">Nematode-trapping fungus</name>
    <name type="synonym">Trichothecium flagrans</name>
    <dbReference type="NCBI Taxonomy" id="97331"/>
    <lineage>
        <taxon>Eukaryota</taxon>
        <taxon>Fungi</taxon>
        <taxon>Dikarya</taxon>
        <taxon>Ascomycota</taxon>
        <taxon>Pezizomycotina</taxon>
        <taxon>Orbiliomycetes</taxon>
        <taxon>Orbiliales</taxon>
        <taxon>Orbiliaceae</taxon>
        <taxon>Arthrobotrys</taxon>
    </lineage>
</organism>
<gene>
    <name evidence="2" type="ORF">DFL_007018</name>
</gene>
<protein>
    <submittedName>
        <fullName evidence="2">Uncharacterized protein</fullName>
    </submittedName>
</protein>
<dbReference type="GeneID" id="93589329"/>
<comment type="caution">
    <text evidence="2">The sequence shown here is derived from an EMBL/GenBank/DDBJ whole genome shotgun (WGS) entry which is preliminary data.</text>
</comment>
<evidence type="ECO:0000256" key="1">
    <source>
        <dbReference type="SAM" id="MobiDB-lite"/>
    </source>
</evidence>
<dbReference type="RefSeq" id="XP_067488140.1">
    <property type="nucleotide sequence ID" value="XM_067636534.1"/>
</dbReference>
<dbReference type="OrthoDB" id="10052321at2759"/>